<evidence type="ECO:0000256" key="1">
    <source>
        <dbReference type="ARBA" id="ARBA00004123"/>
    </source>
</evidence>
<organism evidence="5 6">
    <name type="scientific">Chloebia gouldiae</name>
    <name type="common">Gouldian finch</name>
    <name type="synonym">Erythrura gouldiae</name>
    <dbReference type="NCBI Taxonomy" id="44316"/>
    <lineage>
        <taxon>Eukaryota</taxon>
        <taxon>Metazoa</taxon>
        <taxon>Chordata</taxon>
        <taxon>Craniata</taxon>
        <taxon>Vertebrata</taxon>
        <taxon>Euteleostomi</taxon>
        <taxon>Archelosauria</taxon>
        <taxon>Archosauria</taxon>
        <taxon>Dinosauria</taxon>
        <taxon>Saurischia</taxon>
        <taxon>Theropoda</taxon>
        <taxon>Coelurosauria</taxon>
        <taxon>Aves</taxon>
        <taxon>Neognathae</taxon>
        <taxon>Neoaves</taxon>
        <taxon>Telluraves</taxon>
        <taxon>Australaves</taxon>
        <taxon>Passeriformes</taxon>
        <taxon>Passeroidea</taxon>
        <taxon>Passeridae</taxon>
        <taxon>Chloebia</taxon>
    </lineage>
</organism>
<evidence type="ECO:0000256" key="4">
    <source>
        <dbReference type="SAM" id="MobiDB-lite"/>
    </source>
</evidence>
<dbReference type="STRING" id="44316.ENSEGOP00005010480"/>
<evidence type="ECO:0000313" key="5">
    <source>
        <dbReference type="EMBL" id="RLV87355.1"/>
    </source>
</evidence>
<dbReference type="GO" id="GO:0005730">
    <property type="term" value="C:nucleolus"/>
    <property type="evidence" value="ECO:0007669"/>
    <property type="project" value="TreeGrafter"/>
</dbReference>
<evidence type="ECO:0000313" key="6">
    <source>
        <dbReference type="Proteomes" id="UP000276834"/>
    </source>
</evidence>
<dbReference type="SUPFAM" id="SSF48371">
    <property type="entry name" value="ARM repeat"/>
    <property type="match status" value="1"/>
</dbReference>
<keyword evidence="3" id="KW-0539">Nucleus</keyword>
<dbReference type="GO" id="GO:0000122">
    <property type="term" value="P:negative regulation of transcription by RNA polymerase II"/>
    <property type="evidence" value="ECO:0007669"/>
    <property type="project" value="TreeGrafter"/>
</dbReference>
<reference evidence="5 6" key="1">
    <citation type="journal article" date="2018" name="Proc. R. Soc. B">
        <title>A non-coding region near Follistatin controls head colour polymorphism in the Gouldian finch.</title>
        <authorList>
            <person name="Toomey M.B."/>
            <person name="Marques C.I."/>
            <person name="Andrade P."/>
            <person name="Araujo P.M."/>
            <person name="Sabatino S."/>
            <person name="Gazda M.A."/>
            <person name="Afonso S."/>
            <person name="Lopes R.J."/>
            <person name="Corbo J.C."/>
            <person name="Carneiro M."/>
        </authorList>
    </citation>
    <scope>NUCLEOTIDE SEQUENCE [LARGE SCALE GENOMIC DNA]</scope>
    <source>
        <strain evidence="5">Red01</strain>
        <tissue evidence="5">Muscle</tissue>
    </source>
</reference>
<feature type="compositionally biased region" description="Acidic residues" evidence="4">
    <location>
        <begin position="251"/>
        <end position="260"/>
    </location>
</feature>
<dbReference type="OrthoDB" id="10266662at2759"/>
<comment type="subcellular location">
    <subcellularLocation>
        <location evidence="1">Nucleus</location>
    </subcellularLocation>
</comment>
<dbReference type="Proteomes" id="UP000276834">
    <property type="component" value="Unassembled WGS sequence"/>
</dbReference>
<dbReference type="GO" id="GO:0042273">
    <property type="term" value="P:ribosomal large subunit biogenesis"/>
    <property type="evidence" value="ECO:0007669"/>
    <property type="project" value="TreeGrafter"/>
</dbReference>
<dbReference type="GO" id="GO:0030690">
    <property type="term" value="C:Noc1p-Noc2p complex"/>
    <property type="evidence" value="ECO:0007669"/>
    <property type="project" value="TreeGrafter"/>
</dbReference>
<dbReference type="GO" id="GO:0005654">
    <property type="term" value="C:nucleoplasm"/>
    <property type="evidence" value="ECO:0007669"/>
    <property type="project" value="TreeGrafter"/>
</dbReference>
<keyword evidence="6" id="KW-1185">Reference proteome</keyword>
<dbReference type="GO" id="GO:0042393">
    <property type="term" value="F:histone binding"/>
    <property type="evidence" value="ECO:0007669"/>
    <property type="project" value="TreeGrafter"/>
</dbReference>
<name>A0A3L8RVL9_CHLGU</name>
<accession>A0A3L8RVL9</accession>
<evidence type="ECO:0000256" key="3">
    <source>
        <dbReference type="ARBA" id="ARBA00023242"/>
    </source>
</evidence>
<dbReference type="GO" id="GO:0003714">
    <property type="term" value="F:transcription corepressor activity"/>
    <property type="evidence" value="ECO:0007669"/>
    <property type="project" value="TreeGrafter"/>
</dbReference>
<dbReference type="InterPro" id="IPR005343">
    <property type="entry name" value="Noc2"/>
</dbReference>
<gene>
    <name evidence="5" type="ORF">DV515_00015784</name>
</gene>
<dbReference type="AlphaFoldDB" id="A0A3L8RVL9"/>
<feature type="compositionally biased region" description="Acidic residues" evidence="4">
    <location>
        <begin position="861"/>
        <end position="871"/>
    </location>
</feature>
<feature type="compositionally biased region" description="Basic and acidic residues" evidence="4">
    <location>
        <begin position="831"/>
        <end position="851"/>
    </location>
</feature>
<proteinExistence type="inferred from homology"/>
<dbReference type="PANTHER" id="PTHR12687">
    <property type="entry name" value="NUCLEOLAR COMPLEX 2 AND RAD4-RELATED"/>
    <property type="match status" value="1"/>
</dbReference>
<comment type="similarity">
    <text evidence="2">Belongs to the NOC2 family.</text>
</comment>
<feature type="region of interest" description="Disordered" evidence="4">
    <location>
        <begin position="750"/>
        <end position="871"/>
    </location>
</feature>
<feature type="compositionally biased region" description="Acidic residues" evidence="4">
    <location>
        <begin position="768"/>
        <end position="777"/>
    </location>
</feature>
<evidence type="ECO:0000256" key="2">
    <source>
        <dbReference type="ARBA" id="ARBA00005907"/>
    </source>
</evidence>
<feature type="compositionally biased region" description="Acidic residues" evidence="4">
    <location>
        <begin position="804"/>
        <end position="830"/>
    </location>
</feature>
<dbReference type="EMBL" id="QUSF01000208">
    <property type="protein sequence ID" value="RLV87355.1"/>
    <property type="molecule type" value="Genomic_DNA"/>
</dbReference>
<feature type="region of interest" description="Disordered" evidence="4">
    <location>
        <begin position="249"/>
        <end position="288"/>
    </location>
</feature>
<comment type="caution">
    <text evidence="5">The sequence shown here is derived from an EMBL/GenBank/DDBJ whole genome shotgun (WGS) entry which is preliminary data.</text>
</comment>
<feature type="compositionally biased region" description="Low complexity" evidence="4">
    <location>
        <begin position="792"/>
        <end position="801"/>
    </location>
</feature>
<feature type="compositionally biased region" description="Acidic residues" evidence="4">
    <location>
        <begin position="268"/>
        <end position="284"/>
    </location>
</feature>
<protein>
    <submittedName>
        <fullName evidence="5">Uncharacterized protein</fullName>
    </submittedName>
</protein>
<dbReference type="PANTHER" id="PTHR12687:SF4">
    <property type="entry name" value="NUCLEOLAR COMPLEX PROTEIN 2 HOMOLOG"/>
    <property type="match status" value="1"/>
</dbReference>
<dbReference type="GO" id="GO:0030691">
    <property type="term" value="C:Noc2p-Noc3p complex"/>
    <property type="evidence" value="ECO:0007669"/>
    <property type="project" value="TreeGrafter"/>
</dbReference>
<feature type="compositionally biased region" description="Basic and acidic residues" evidence="4">
    <location>
        <begin position="751"/>
        <end position="767"/>
    </location>
</feature>
<sequence length="871" mass="97932">MNGSGAQPGRAAPRELPQALTACSSSSPHQHRCELGLAELGLGELSLAELGLADLGLAELSLVVLGLAELGLTELRLAELSLAELGLAELGLAELSLAELGLADLGLAELSLAELSLAELGLAELGLAELSLAELSLAGSAWQNQRWQGQREGAAPAAGDALSCRSPTAEFCTHAEVRAEILDASVAARELSEQDSMLQGFRGICANIWVIFNRKKGKVSEHKDQLSRLKDRDPEFYKFLEENDRKLLDFDASDSSEEEEALHRPPDTLEEASDEDEDDEDEEQEKVKRKKVSFIPVSLKMVEEWKKAAQRNLTPKLFHEITQAYKAAVATTRGDSGGDPSKFQVTDTAVFNTLVSFCIRDLFHQLHRLLLPKAPKNKLKMVLPSTSPLWGKLRLDIKVYLGCTIQLLSCLTEASVGAAVLQHVNCTVPYYLSFPKQCRALLKQTITLWSTGEETVRVLAFLVLNKICRYKKEVYLSPLIKQMYIAFVKNSRFTSPNALPMISFMQRTLTEVLALDSPTSYQHSFIYIRQLAIHLRSAMTLRKKENFQSVYNWQYIHCLYFWCRVLSTIHPSEVMEPLIYPLTQVIIGCIKLVPTSRFYPLRMHCIRALTLLSQSTSTFIPVLPFILEVFQQVDFNKKPGRMSSKPINFAVILKLSNANLQEKAFRDGLIDQLYDLLLEYLHGQAHSIGFPELILPTVIQEQWEKQVKEEGTPLSKYYTQWKKLREKEIQLEISGKERLEDLNFPEIKRRKQDERKEEDKKEFKDLFELDSDSEEESGGFSVKGTGRARQASDSSSGGSSHEFGDEDEEGNYEVEEDEEELEEDSSESEEEAARDSRERRSCPRGLSRTDLEQLAQGGEDVVQDLEVSDED</sequence>
<dbReference type="Pfam" id="PF03715">
    <property type="entry name" value="Noc2"/>
    <property type="match status" value="1"/>
</dbReference>
<dbReference type="InterPro" id="IPR016024">
    <property type="entry name" value="ARM-type_fold"/>
</dbReference>